<dbReference type="Proteomes" id="UP001396334">
    <property type="component" value="Unassembled WGS sequence"/>
</dbReference>
<name>A0ABR2U4R8_9ROSI</name>
<gene>
    <name evidence="1" type="ORF">V6N11_058610</name>
</gene>
<dbReference type="EMBL" id="JBBPBN010000002">
    <property type="protein sequence ID" value="KAK9044718.1"/>
    <property type="molecule type" value="Genomic_DNA"/>
</dbReference>
<keyword evidence="2" id="KW-1185">Reference proteome</keyword>
<proteinExistence type="predicted"/>
<comment type="caution">
    <text evidence="1">The sequence shown here is derived from an EMBL/GenBank/DDBJ whole genome shotgun (WGS) entry which is preliminary data.</text>
</comment>
<organism evidence="1 2">
    <name type="scientific">Hibiscus sabdariffa</name>
    <name type="common">roselle</name>
    <dbReference type="NCBI Taxonomy" id="183260"/>
    <lineage>
        <taxon>Eukaryota</taxon>
        <taxon>Viridiplantae</taxon>
        <taxon>Streptophyta</taxon>
        <taxon>Embryophyta</taxon>
        <taxon>Tracheophyta</taxon>
        <taxon>Spermatophyta</taxon>
        <taxon>Magnoliopsida</taxon>
        <taxon>eudicotyledons</taxon>
        <taxon>Gunneridae</taxon>
        <taxon>Pentapetalae</taxon>
        <taxon>rosids</taxon>
        <taxon>malvids</taxon>
        <taxon>Malvales</taxon>
        <taxon>Malvaceae</taxon>
        <taxon>Malvoideae</taxon>
        <taxon>Hibiscus</taxon>
    </lineage>
</organism>
<evidence type="ECO:0000313" key="2">
    <source>
        <dbReference type="Proteomes" id="UP001396334"/>
    </source>
</evidence>
<accession>A0ABR2U4R8</accession>
<evidence type="ECO:0000313" key="1">
    <source>
        <dbReference type="EMBL" id="KAK9044718.1"/>
    </source>
</evidence>
<reference evidence="1 2" key="1">
    <citation type="journal article" date="2024" name="G3 (Bethesda)">
        <title>Genome assembly of Hibiscus sabdariffa L. provides insights into metabolisms of medicinal natural products.</title>
        <authorList>
            <person name="Kim T."/>
        </authorList>
    </citation>
    <scope>NUCLEOTIDE SEQUENCE [LARGE SCALE GENOMIC DNA]</scope>
    <source>
        <strain evidence="1">TK-2024</strain>
        <tissue evidence="1">Old leaves</tissue>
    </source>
</reference>
<protein>
    <submittedName>
        <fullName evidence="1">Uncharacterized protein</fullName>
    </submittedName>
</protein>
<sequence>MGPSIFRRACYAKTTGLVVEAVTIVGNLKDDEISKANRRVATKDQELSEANGKVASMAMETEALRRQLVDAHNNQTRVKKLVDEARGEQRPSGVDVDKFLEEFDGYTDKCEHNIVCVVQEVGDDSSDPINDVAKENPGDTLVAVDVPEVVLENFPPYDISIYFCRDLL</sequence>